<dbReference type="SUPFAM" id="SSF53098">
    <property type="entry name" value="Ribonuclease H-like"/>
    <property type="match status" value="1"/>
</dbReference>
<sequence>MKEDCDAMVEIDEPVLPRRLDHQALYNNGVSRIEYKSGRWVHIASPGGPRTGRAPDRTTLVVAISGDCLRNHATGRASVGVFWGYGNLNNVSTALDSYPGPRTRIMSELSACCRALRDGLRIRQERPSCTPVQRLVVKSDSERVVSGITEYMPHWITNGWRTNNGGDVPYAGFYLEIGELIAQLENEGTAVDFWFVSRRLNPDARRMARNGLRRDP</sequence>
<dbReference type="Proteomes" id="UP000249789">
    <property type="component" value="Unassembled WGS sequence"/>
</dbReference>
<dbReference type="GeneID" id="63856264"/>
<dbReference type="AlphaFoldDB" id="A0A8G1VYJ6"/>
<keyword evidence="3" id="KW-1185">Reference proteome</keyword>
<evidence type="ECO:0000259" key="1">
    <source>
        <dbReference type="PROSITE" id="PS50879"/>
    </source>
</evidence>
<protein>
    <recommendedName>
        <fullName evidence="1">RNase H type-1 domain-containing protein</fullName>
    </recommendedName>
</protein>
<dbReference type="GO" id="GO:0004523">
    <property type="term" value="F:RNA-DNA hybrid ribonuclease activity"/>
    <property type="evidence" value="ECO:0007669"/>
    <property type="project" value="InterPro"/>
</dbReference>
<dbReference type="Gene3D" id="3.30.420.10">
    <property type="entry name" value="Ribonuclease H-like superfamily/Ribonuclease H"/>
    <property type="match status" value="1"/>
</dbReference>
<dbReference type="EMBL" id="KZ824643">
    <property type="protein sequence ID" value="RAK77327.1"/>
    <property type="molecule type" value="Genomic_DNA"/>
</dbReference>
<dbReference type="InterPro" id="IPR036397">
    <property type="entry name" value="RNaseH_sf"/>
</dbReference>
<dbReference type="Pfam" id="PF00075">
    <property type="entry name" value="RNase_H"/>
    <property type="match status" value="1"/>
</dbReference>
<gene>
    <name evidence="2" type="ORF">BO72DRAFT_109175</name>
</gene>
<dbReference type="VEuPathDB" id="FungiDB:BO72DRAFT_109175"/>
<reference evidence="2 3" key="1">
    <citation type="submission" date="2018-02" db="EMBL/GenBank/DDBJ databases">
        <title>The genomes of Aspergillus section Nigri reveals drivers in fungal speciation.</title>
        <authorList>
            <consortium name="DOE Joint Genome Institute"/>
            <person name="Vesth T.C."/>
            <person name="Nybo J."/>
            <person name="Theobald S."/>
            <person name="Brandl J."/>
            <person name="Frisvad J.C."/>
            <person name="Nielsen K.F."/>
            <person name="Lyhne E.K."/>
            <person name="Kogle M.E."/>
            <person name="Kuo A."/>
            <person name="Riley R."/>
            <person name="Clum A."/>
            <person name="Nolan M."/>
            <person name="Lipzen A."/>
            <person name="Salamov A."/>
            <person name="Henrissat B."/>
            <person name="Wiebenga A."/>
            <person name="De vries R.P."/>
            <person name="Grigoriev I.V."/>
            <person name="Mortensen U.H."/>
            <person name="Andersen M.R."/>
            <person name="Baker S.E."/>
        </authorList>
    </citation>
    <scope>NUCLEOTIDE SEQUENCE [LARGE SCALE GENOMIC DNA]</scope>
    <source>
        <strain evidence="2 3">CBS 313.89</strain>
    </source>
</reference>
<dbReference type="InterPro" id="IPR012337">
    <property type="entry name" value="RNaseH-like_sf"/>
</dbReference>
<dbReference type="InterPro" id="IPR002156">
    <property type="entry name" value="RNaseH_domain"/>
</dbReference>
<name>A0A8G1VYJ6_9EURO</name>
<evidence type="ECO:0000313" key="2">
    <source>
        <dbReference type="EMBL" id="RAK77327.1"/>
    </source>
</evidence>
<dbReference type="RefSeq" id="XP_040801337.1">
    <property type="nucleotide sequence ID" value="XM_040938931.1"/>
</dbReference>
<dbReference type="PROSITE" id="PS50879">
    <property type="entry name" value="RNASE_H_1"/>
    <property type="match status" value="1"/>
</dbReference>
<feature type="domain" description="RNase H type-1" evidence="1">
    <location>
        <begin position="56"/>
        <end position="213"/>
    </location>
</feature>
<organism evidence="2 3">
    <name type="scientific">Aspergillus fijiensis CBS 313.89</name>
    <dbReference type="NCBI Taxonomy" id="1448319"/>
    <lineage>
        <taxon>Eukaryota</taxon>
        <taxon>Fungi</taxon>
        <taxon>Dikarya</taxon>
        <taxon>Ascomycota</taxon>
        <taxon>Pezizomycotina</taxon>
        <taxon>Eurotiomycetes</taxon>
        <taxon>Eurotiomycetidae</taxon>
        <taxon>Eurotiales</taxon>
        <taxon>Aspergillaceae</taxon>
        <taxon>Aspergillus</taxon>
    </lineage>
</organism>
<proteinExistence type="predicted"/>
<dbReference type="OrthoDB" id="245563at2759"/>
<dbReference type="GO" id="GO:0003676">
    <property type="term" value="F:nucleic acid binding"/>
    <property type="evidence" value="ECO:0007669"/>
    <property type="project" value="InterPro"/>
</dbReference>
<evidence type="ECO:0000313" key="3">
    <source>
        <dbReference type="Proteomes" id="UP000249789"/>
    </source>
</evidence>
<accession>A0A8G1VYJ6</accession>